<dbReference type="SUPFAM" id="SSF52540">
    <property type="entry name" value="P-loop containing nucleoside triphosphate hydrolases"/>
    <property type="match status" value="1"/>
</dbReference>
<dbReference type="InterPro" id="IPR038720">
    <property type="entry name" value="YprB_RNase_H-like_dom"/>
</dbReference>
<dbReference type="Pfam" id="PF13087">
    <property type="entry name" value="AAA_12"/>
    <property type="match status" value="1"/>
</dbReference>
<dbReference type="InterPro" id="IPR012337">
    <property type="entry name" value="RNaseH-like_sf"/>
</dbReference>
<dbReference type="Gene3D" id="3.40.50.300">
    <property type="entry name" value="P-loop containing nucleotide triphosphate hydrolases"/>
    <property type="match status" value="2"/>
</dbReference>
<evidence type="ECO:0000256" key="4">
    <source>
        <dbReference type="ARBA" id="ARBA00022840"/>
    </source>
</evidence>
<dbReference type="GO" id="GO:0005524">
    <property type="term" value="F:ATP binding"/>
    <property type="evidence" value="ECO:0007669"/>
    <property type="project" value="UniProtKB-KW"/>
</dbReference>
<dbReference type="PANTHER" id="PTHR43788:SF8">
    <property type="entry name" value="DNA-BINDING PROTEIN SMUBP-2"/>
    <property type="match status" value="1"/>
</dbReference>
<keyword evidence="1" id="KW-0547">Nucleotide-binding</keyword>
<dbReference type="InterPro" id="IPR003593">
    <property type="entry name" value="AAA+_ATPase"/>
</dbReference>
<dbReference type="PANTHER" id="PTHR43788">
    <property type="entry name" value="DNA2/NAM7 HELICASE FAMILY MEMBER"/>
    <property type="match status" value="1"/>
</dbReference>
<dbReference type="InterPro" id="IPR050534">
    <property type="entry name" value="Coronavir_polyprotein_1ab"/>
</dbReference>
<dbReference type="GO" id="GO:0043139">
    <property type="term" value="F:5'-3' DNA helicase activity"/>
    <property type="evidence" value="ECO:0007669"/>
    <property type="project" value="TreeGrafter"/>
</dbReference>
<keyword evidence="2" id="KW-0378">Hydrolase</keyword>
<accession>A0A5S3P329</accession>
<protein>
    <submittedName>
        <fullName evidence="6">TM0106 family RecB-like putative nuclease</fullName>
    </submittedName>
</protein>
<dbReference type="InterPro" id="IPR047187">
    <property type="entry name" value="SF1_C_Upf1"/>
</dbReference>
<feature type="domain" description="AAA+ ATPase" evidence="5">
    <location>
        <begin position="760"/>
        <end position="983"/>
    </location>
</feature>
<dbReference type="Pfam" id="PF13482">
    <property type="entry name" value="RNase_H_2"/>
    <property type="match status" value="1"/>
</dbReference>
<dbReference type="EMBL" id="VCAO01000014">
    <property type="protein sequence ID" value="TMM44978.1"/>
    <property type="molecule type" value="Genomic_DNA"/>
</dbReference>
<gene>
    <name evidence="6" type="ORF">FEV51_12965</name>
</gene>
<evidence type="ECO:0000256" key="3">
    <source>
        <dbReference type="ARBA" id="ARBA00022806"/>
    </source>
</evidence>
<dbReference type="AlphaFoldDB" id="A0A5S3P329"/>
<keyword evidence="7" id="KW-1185">Reference proteome</keyword>
<dbReference type="Proteomes" id="UP000309668">
    <property type="component" value="Unassembled WGS sequence"/>
</dbReference>
<dbReference type="SMART" id="SM00382">
    <property type="entry name" value="AAA"/>
    <property type="match status" value="1"/>
</dbReference>
<dbReference type="OrthoDB" id="9757917at2"/>
<organism evidence="6 7">
    <name type="scientific">Qipengyuania marisflavi</name>
    <dbReference type="NCBI Taxonomy" id="2486356"/>
    <lineage>
        <taxon>Bacteria</taxon>
        <taxon>Pseudomonadati</taxon>
        <taxon>Pseudomonadota</taxon>
        <taxon>Alphaproteobacteria</taxon>
        <taxon>Sphingomonadales</taxon>
        <taxon>Erythrobacteraceae</taxon>
        <taxon>Qipengyuania</taxon>
    </lineage>
</organism>
<keyword evidence="4" id="KW-0067">ATP-binding</keyword>
<dbReference type="NCBIfam" id="TIGR03491">
    <property type="entry name" value="TM0106 family RecB-like putative nuclease"/>
    <property type="match status" value="1"/>
</dbReference>
<dbReference type="InterPro" id="IPR027417">
    <property type="entry name" value="P-loop_NTPase"/>
</dbReference>
<keyword evidence="3" id="KW-0347">Helicase</keyword>
<proteinExistence type="predicted"/>
<comment type="caution">
    <text evidence="6">The sequence shown here is derived from an EMBL/GenBank/DDBJ whole genome shotgun (WGS) entry which is preliminary data.</text>
</comment>
<evidence type="ECO:0000313" key="7">
    <source>
        <dbReference type="Proteomes" id="UP000309668"/>
    </source>
</evidence>
<dbReference type="CDD" id="cd18808">
    <property type="entry name" value="SF1_C_Upf1"/>
    <property type="match status" value="1"/>
</dbReference>
<evidence type="ECO:0000256" key="1">
    <source>
        <dbReference type="ARBA" id="ARBA00022741"/>
    </source>
</evidence>
<dbReference type="Pfam" id="PF13604">
    <property type="entry name" value="AAA_30"/>
    <property type="match status" value="1"/>
</dbReference>
<reference evidence="6 7" key="1">
    <citation type="submission" date="2019-05" db="EMBL/GenBank/DDBJ databases">
        <title>Erythrobacter marisflavi sp. nov., isolated from isolated from water of an estuary environment.</title>
        <authorList>
            <person name="Yoon J.-H."/>
        </authorList>
    </citation>
    <scope>NUCLEOTIDE SEQUENCE [LARGE SCALE GENOMIC DNA]</scope>
    <source>
        <strain evidence="6 7">KEM-5</strain>
    </source>
</reference>
<evidence type="ECO:0000313" key="6">
    <source>
        <dbReference type="EMBL" id="TMM44978.1"/>
    </source>
</evidence>
<sequence length="1147" mass="126537">MRLHNDTVLYSPSDLVRYLGCTHATALDLAALRDPASAPERAEDDAMGKLVQAQGLEHEEAYRAELETKGGLVEIPDNRSLESRARLTREAIQSGPAYIFQAAFIDEPWSGFADFLERVEEPSTLGAFSYEPVDTKLARSPKAGHIVQLALYARMIAAIQGRMPRRVHIELGDGRRESFRLVDFDKVLGNAILRFTTFVAGGAQETQPEPCSACSLCPWREHCEQVWEEADHLSRVCGLGKPQAQKLRDAGIVTVADLAALPGDAKVARIAPETLTKLRKQAQMQKARWAGGEACVETLPVEEQRGFSNLPQPDPADLFFDLEGDPLQEGGLDYLWGVHFRDGSKPEFYHRWGHDKVAERAAFEETLDWMATHLAKHPAAHVYHYAPYEITSLKRLSTLHASREDLLDRMLRERRFVDLYGVLRQAIRTSEDNLSLKTMEVFFAEARQGDVTKADQSVVEYKSWQQTGEQKILDDILDYNRVDCENTEALRDWLIELRLDDLPWRAVGEDHPVADEKAEERAEAEARAERLINAIGNGPLPSTKEGRELVGYLTQFHRRADKPSYWAMFDRCESEPEELCEDIECIGSIAPARDSDGNWQRPDKRSTISSYRFPSQETKLREGDVVLHAPTLAKVGTIVALDGERGAVEVKRGNAAKGAWPESGSLIPEPVVPSAILVAAVRRVAMAWAGMNEDQWLHGDTDPDGTESWSCGSTESKPYSALLDLIERNKPRLHDLNGGPLVRKGESLVEATTARCLAMDGTTLFIQGPPGTGKTYTSAHIICALIAAGKRIGVSSNSHKAINNLLAKVEDVADETGLSFVGVKKCTRGKDDQKLDGRVITDVESKADVIDYSPDLIGGTAWLFADEDFDQELDYLFVDEAGQVSLGHLLAMGSAAKNLVLVGDQMQLAQPIQGSHPGESGLSALDYLLQGEATVAPDRGILLDTSWRMHPDICGFISQAVYDGRLVAHSDCARQRLHLKPGHETALAETGIRFVAMDHTGCGQRSDAEVERVKELAQGLIGTTFTDRDGNEGKIGWRNILVVAPYNLQVNALQAALPSAARVGTVDKFQGQEAEVVIVSLATSSPEDLPRHIEFFYSKNRINVAISRARTLALLVANPKLLELNAKSIDHLRLVNTLAWVAEEGSE</sequence>
<dbReference type="CDD" id="cd17934">
    <property type="entry name" value="DEXXQc_Upf1-like"/>
    <property type="match status" value="1"/>
</dbReference>
<evidence type="ECO:0000259" key="5">
    <source>
        <dbReference type="SMART" id="SM00382"/>
    </source>
</evidence>
<dbReference type="RefSeq" id="WP_138619548.1">
    <property type="nucleotide sequence ID" value="NZ_VCAO01000014.1"/>
</dbReference>
<dbReference type="InterPro" id="IPR041679">
    <property type="entry name" value="DNA2/NAM7-like_C"/>
</dbReference>
<dbReference type="SUPFAM" id="SSF53098">
    <property type="entry name" value="Ribonuclease H-like"/>
    <property type="match status" value="1"/>
</dbReference>
<evidence type="ECO:0000256" key="2">
    <source>
        <dbReference type="ARBA" id="ARBA00022801"/>
    </source>
</evidence>
<dbReference type="GO" id="GO:0016787">
    <property type="term" value="F:hydrolase activity"/>
    <property type="evidence" value="ECO:0007669"/>
    <property type="project" value="UniProtKB-KW"/>
</dbReference>
<dbReference type="InterPro" id="IPR019993">
    <property type="entry name" value="RecB_nuclease_TM0106_put"/>
</dbReference>
<name>A0A5S3P329_9SPHN</name>